<dbReference type="Pfam" id="PF18198">
    <property type="entry name" value="AAA_lid_11"/>
    <property type="match status" value="1"/>
</dbReference>
<feature type="domain" description="Dynein heavy chain C-terminal" evidence="4">
    <location>
        <begin position="480"/>
        <end position="782"/>
    </location>
</feature>
<dbReference type="InterPro" id="IPR004273">
    <property type="entry name" value="Dynein_heavy_D6_P-loop"/>
</dbReference>
<dbReference type="InterPro" id="IPR027417">
    <property type="entry name" value="P-loop_NTPase"/>
</dbReference>
<dbReference type="InterPro" id="IPR043160">
    <property type="entry name" value="Dynein_C_barrel"/>
</dbReference>
<evidence type="ECO:0000259" key="4">
    <source>
        <dbReference type="Pfam" id="PF18199"/>
    </source>
</evidence>
<dbReference type="InterPro" id="IPR041228">
    <property type="entry name" value="Dynein_C"/>
</dbReference>
<dbReference type="InterPro" id="IPR026983">
    <property type="entry name" value="DHC"/>
</dbReference>
<dbReference type="FunFam" id="3.10.490.20:FF:000009">
    <property type="entry name" value="Dynein heavy chain 4"/>
    <property type="match status" value="1"/>
</dbReference>
<sequence>MLSSNLESNPFGGDSPNTHNDTTNNKSNAHITKLITSFRKTIYSWINRGLFEKDKLLFTCIFPRINGTVENPLKEWLSNESWESILFLSKFKEFENLTTNIHIDAQLKFKQWYSEIQPEICKLPLEWKKLNDYSFKKLLIIRALRPDRITVTLEKYIKLVLPNSDIIMEQKSSFDETFEDSYNFMINTTPILFILTPGSDFIKYVESLGKKYKFYLNNNLHVVSLGQGQESIALTKLELSHKEGHWIVLENIHLMHNFNLVLENILDKYAAEGSHPNFRCFLTSEVSTNVPISILERSIKLTNEAPTGFKENLKRAFTFFSPDDYEEKDLRTKNILFSLCYFHSIIVERAKFGSIGFNIKYPFSLSDLRDSAKVLFNYLDNQNSIKVPWNDLKYIFGEIMYGGHIVNDKDMLICKTYLNYYMKEQSLEGMQLIPFSKKIQMFSPSNYSYDKILNYIDTQTIAESSILYGLNQHAEINFRTNESIQLLKNILTLKLKETSTIVEDTEDGETLESKTSTIISEILVEIDNVFFNIDELLKSIPDDQITPLQYFLFQECSLMNNLVNVIKISLKELNLAIKGEINMNNKLELLMECLYKDKLPESWKNISYSSNRNLYSWINNLKERITFLSDWFSDPLTTPKVFNISLLFNPNSFFSAIKQILARTEKCELDKITMQIEVTNRSLNNIYSHPKEGAYIYGLYLDGANYDVEKNTLCDSSSKQKYFLMPVIHCKPILSMGKIETNIYECPVYKTLSRGNTYVANIKLKTKENVDKWILAGVALILDISND</sequence>
<feature type="domain" description="Dynein heavy chain region D6 P-loop" evidence="2">
    <location>
        <begin position="187"/>
        <end position="302"/>
    </location>
</feature>
<accession>A0A8C9LLA4</accession>
<dbReference type="Proteomes" id="UP000694416">
    <property type="component" value="Unplaced"/>
</dbReference>
<dbReference type="Gene3D" id="1.10.8.720">
    <property type="entry name" value="Region D6 of dynein motor"/>
    <property type="match status" value="1"/>
</dbReference>
<reference evidence="5" key="1">
    <citation type="submission" date="2025-08" db="UniProtKB">
        <authorList>
            <consortium name="Ensembl"/>
        </authorList>
    </citation>
    <scope>IDENTIFICATION</scope>
</reference>
<feature type="domain" description="Dynein heavy chain AAA lid" evidence="3">
    <location>
        <begin position="333"/>
        <end position="474"/>
    </location>
</feature>
<dbReference type="FunFam" id="1.10.8.720:FF:000009">
    <property type="entry name" value="Dynein heavy chain, putative"/>
    <property type="match status" value="1"/>
</dbReference>
<dbReference type="GO" id="GO:0007018">
    <property type="term" value="P:microtubule-based movement"/>
    <property type="evidence" value="ECO:0007669"/>
    <property type="project" value="InterPro"/>
</dbReference>
<dbReference type="Gene3D" id="1.10.8.1220">
    <property type="match status" value="1"/>
</dbReference>
<evidence type="ECO:0000313" key="5">
    <source>
        <dbReference type="Ensembl" id="ENSPTEP00000010015.1"/>
    </source>
</evidence>
<feature type="compositionally biased region" description="Polar residues" evidence="1">
    <location>
        <begin position="15"/>
        <end position="26"/>
    </location>
</feature>
<evidence type="ECO:0000313" key="6">
    <source>
        <dbReference type="Proteomes" id="UP000694416"/>
    </source>
</evidence>
<dbReference type="GO" id="GO:0030286">
    <property type="term" value="C:dynein complex"/>
    <property type="evidence" value="ECO:0007669"/>
    <property type="project" value="InterPro"/>
</dbReference>
<keyword evidence="6" id="KW-1185">Reference proteome</keyword>
<protein>
    <submittedName>
        <fullName evidence="5">Dynein beta chain, ciliary-like</fullName>
    </submittedName>
</protein>
<evidence type="ECO:0000259" key="2">
    <source>
        <dbReference type="Pfam" id="PF03028"/>
    </source>
</evidence>
<dbReference type="InterPro" id="IPR042219">
    <property type="entry name" value="AAA_lid_11_sf"/>
</dbReference>
<dbReference type="Pfam" id="PF03028">
    <property type="entry name" value="Dynein_heavy"/>
    <property type="match status" value="1"/>
</dbReference>
<reference evidence="5" key="2">
    <citation type="submission" date="2025-09" db="UniProtKB">
        <authorList>
            <consortium name="Ensembl"/>
        </authorList>
    </citation>
    <scope>IDENTIFICATION</scope>
</reference>
<dbReference type="PANTHER" id="PTHR22878">
    <property type="entry name" value="DYNEIN HEAVY CHAIN 6, AXONEMAL-LIKE-RELATED"/>
    <property type="match status" value="1"/>
</dbReference>
<dbReference type="GO" id="GO:0008569">
    <property type="term" value="F:minus-end-directed microtubule motor activity"/>
    <property type="evidence" value="ECO:0007669"/>
    <property type="project" value="InterPro"/>
</dbReference>
<dbReference type="AlphaFoldDB" id="A0A8C9LLA4"/>
<dbReference type="Pfam" id="PF18199">
    <property type="entry name" value="Dynein_C"/>
    <property type="match status" value="1"/>
</dbReference>
<dbReference type="Gene3D" id="1.20.1270.280">
    <property type="match status" value="1"/>
</dbReference>
<dbReference type="Ensembl" id="ENSPTET00000015219.1">
    <property type="protein sequence ID" value="ENSPTEP00000010015.1"/>
    <property type="gene ID" value="ENSPTEG00000011366.1"/>
</dbReference>
<evidence type="ECO:0000259" key="3">
    <source>
        <dbReference type="Pfam" id="PF18198"/>
    </source>
</evidence>
<dbReference type="Gene3D" id="3.40.50.300">
    <property type="entry name" value="P-loop containing nucleotide triphosphate hydrolases"/>
    <property type="match status" value="1"/>
</dbReference>
<dbReference type="Gene3D" id="3.10.490.20">
    <property type="match status" value="1"/>
</dbReference>
<organism evidence="5 6">
    <name type="scientific">Piliocolobus tephrosceles</name>
    <name type="common">Ugandan red Colobus</name>
    <dbReference type="NCBI Taxonomy" id="591936"/>
    <lineage>
        <taxon>Eukaryota</taxon>
        <taxon>Metazoa</taxon>
        <taxon>Chordata</taxon>
        <taxon>Craniata</taxon>
        <taxon>Vertebrata</taxon>
        <taxon>Euteleostomi</taxon>
        <taxon>Mammalia</taxon>
        <taxon>Eutheria</taxon>
        <taxon>Euarchontoglires</taxon>
        <taxon>Primates</taxon>
        <taxon>Haplorrhini</taxon>
        <taxon>Catarrhini</taxon>
        <taxon>Cercopithecidae</taxon>
        <taxon>Colobinae</taxon>
        <taxon>Piliocolobus</taxon>
    </lineage>
</organism>
<dbReference type="GO" id="GO:0045505">
    <property type="term" value="F:dynein intermediate chain binding"/>
    <property type="evidence" value="ECO:0007669"/>
    <property type="project" value="InterPro"/>
</dbReference>
<proteinExistence type="predicted"/>
<dbReference type="PANTHER" id="PTHR22878:SF69">
    <property type="entry name" value="DYNEIN HEAVY CHAIN"/>
    <property type="match status" value="1"/>
</dbReference>
<evidence type="ECO:0000256" key="1">
    <source>
        <dbReference type="SAM" id="MobiDB-lite"/>
    </source>
</evidence>
<dbReference type="GO" id="GO:0051959">
    <property type="term" value="F:dynein light intermediate chain binding"/>
    <property type="evidence" value="ECO:0007669"/>
    <property type="project" value="InterPro"/>
</dbReference>
<name>A0A8C9LLA4_9PRIM</name>
<feature type="region of interest" description="Disordered" evidence="1">
    <location>
        <begin position="1"/>
        <end position="26"/>
    </location>
</feature>
<dbReference type="InterPro" id="IPR041658">
    <property type="entry name" value="AAA_lid_11"/>
</dbReference>